<organism evidence="3 4">
    <name type="scientific">Allofrancisella frigidaquae</name>
    <dbReference type="NCBI Taxonomy" id="1085644"/>
    <lineage>
        <taxon>Bacteria</taxon>
        <taxon>Pseudomonadati</taxon>
        <taxon>Pseudomonadota</taxon>
        <taxon>Gammaproteobacteria</taxon>
        <taxon>Thiotrichales</taxon>
        <taxon>Francisellaceae</taxon>
        <taxon>Allofrancisella</taxon>
    </lineage>
</organism>
<keyword evidence="1" id="KW-0812">Transmembrane</keyword>
<feature type="transmembrane region" description="Helical" evidence="1">
    <location>
        <begin position="403"/>
        <end position="423"/>
    </location>
</feature>
<dbReference type="KEGG" id="afri:E3E15_07755"/>
<keyword evidence="4" id="KW-1185">Reference proteome</keyword>
<evidence type="ECO:0000259" key="2">
    <source>
        <dbReference type="Pfam" id="PF25607"/>
    </source>
</evidence>
<accession>A0A6M3HVK1</accession>
<dbReference type="Proteomes" id="UP000503320">
    <property type="component" value="Chromosome"/>
</dbReference>
<gene>
    <name evidence="3" type="ORF">E3E15_07755</name>
</gene>
<evidence type="ECO:0000313" key="4">
    <source>
        <dbReference type="Proteomes" id="UP000503320"/>
    </source>
</evidence>
<protein>
    <submittedName>
        <fullName evidence="3">Protein BatD</fullName>
    </submittedName>
</protein>
<keyword evidence="1" id="KW-0472">Membrane</keyword>
<dbReference type="Pfam" id="PF25607">
    <property type="entry name" value="DUF7939"/>
    <property type="match status" value="1"/>
</dbReference>
<proteinExistence type="predicted"/>
<dbReference type="PANTHER" id="PTHR40940">
    <property type="entry name" value="PROTEIN BATD-RELATED"/>
    <property type="match status" value="1"/>
</dbReference>
<dbReference type="PANTHER" id="PTHR40940:SF1">
    <property type="entry name" value="PROTEIN BATD"/>
    <property type="match status" value="1"/>
</dbReference>
<feature type="domain" description="DUF7939" evidence="2">
    <location>
        <begin position="448"/>
        <end position="527"/>
    </location>
</feature>
<evidence type="ECO:0000313" key="3">
    <source>
        <dbReference type="EMBL" id="QIV95247.1"/>
    </source>
</evidence>
<reference evidence="3 4" key="1">
    <citation type="submission" date="2019-03" db="EMBL/GenBank/DDBJ databases">
        <title>Complete Genome Sequence of Allofrancisella frigidaquae Strain SYSU 10HL1970 Isolated from Water-Cooling Systems in China.</title>
        <authorList>
            <person name="Ohrman C."/>
            <person name="Uneklint I."/>
            <person name="Sjodin A."/>
        </authorList>
    </citation>
    <scope>NUCLEOTIDE SEQUENCE [LARGE SCALE GENOMIC DNA]</scope>
    <source>
        <strain evidence="3 4">SYSU 10HL1970</strain>
    </source>
</reference>
<dbReference type="InterPro" id="IPR057699">
    <property type="entry name" value="DUF7939"/>
</dbReference>
<dbReference type="Pfam" id="PF13584">
    <property type="entry name" value="BatD"/>
    <property type="match status" value="1"/>
</dbReference>
<dbReference type="EMBL" id="CP038017">
    <property type="protein sequence ID" value="QIV95247.1"/>
    <property type="molecule type" value="Genomic_DNA"/>
</dbReference>
<dbReference type="RefSeq" id="WP_172107203.1">
    <property type="nucleotide sequence ID" value="NZ_CP038017.1"/>
</dbReference>
<dbReference type="AlphaFoldDB" id="A0A6M3HVK1"/>
<dbReference type="InterPro" id="IPR025738">
    <property type="entry name" value="BatD"/>
</dbReference>
<name>A0A6M3HVK1_9GAMM</name>
<sequence>MKISLFKIIGFILTVFIAINISYANVSATIDRTHLEKGETAQLVLQLDNFDSKPDLSVLDKNFIVYNTSTSSKTTIINGKKSVQYEMIITLMPNKSGNLTIPAIKIGSQSTKAIQIKVDKPLSSEEETKYNDLFAIGTLATTKSYVNVPVLYTLKFYYSTPILSLQAKPFQIKNSEIRQTSHRVVYQKKVNGRMYDVLEESLLIVPHSTGKINIPAMVLQVTMPNGFGQLGAKTEYVSTKPISLNIAPIPDNVDIQDWFPASNVSLTDNWSQEIDIKEGELVTRTIKITADNVLSDDIPKLEFESTDGFNIYAEKPKLEDIENSGKLIGVATYKIGYMPIKQGEVTVPDVKLKWYDVDTHKSKVAKIATKKFNIQKGNLSNVNPLGSPIPDTQIIHKKVVDPFWRNIAIFFIILWFITLLLLLKCKFTKFRKSSYDDSVKSVAPKGSESLKEIKKACSNKDNIALQKALINWASLKFDSEIFSLLDIADLMPQLLPLLKNLNAAIYANKSFNQYKELLELVDSVNKEQKIHQSAKLIKDLYE</sequence>
<evidence type="ECO:0000256" key="1">
    <source>
        <dbReference type="SAM" id="Phobius"/>
    </source>
</evidence>
<keyword evidence="1" id="KW-1133">Transmembrane helix</keyword>